<sequence length="159" mass="17209">MNNGQDGVPKRLLNAEEKIQKLEVRLDEVIVLDTHTVTAINEEFSKVHSGIAGVRAGIGGDLDGTLQGRSVLSRLTSIDTGIDNLAKRQDLLTRRQNRVEEHLKSVDANMATLTKDVGELKGDVGELKRDVGELKGDVGSLAAGMVEVLRILRSRGDDS</sequence>
<dbReference type="EMBL" id="JAGGMR010000001">
    <property type="protein sequence ID" value="MBP2189835.1"/>
    <property type="molecule type" value="Genomic_DNA"/>
</dbReference>
<reference evidence="1 2" key="1">
    <citation type="submission" date="2021-03" db="EMBL/GenBank/DDBJ databases">
        <title>Sequencing the genomes of 1000 actinobacteria strains.</title>
        <authorList>
            <person name="Klenk H.-P."/>
        </authorList>
    </citation>
    <scope>NUCLEOTIDE SEQUENCE [LARGE SCALE GENOMIC DNA]</scope>
    <source>
        <strain evidence="1 2">DSM 45516</strain>
    </source>
</reference>
<accession>A0ABS4QDR2</accession>
<gene>
    <name evidence="1" type="ORF">BJ987_002736</name>
</gene>
<evidence type="ECO:0000313" key="1">
    <source>
        <dbReference type="EMBL" id="MBP2189835.1"/>
    </source>
</evidence>
<dbReference type="Proteomes" id="UP001519325">
    <property type="component" value="Unassembled WGS sequence"/>
</dbReference>
<evidence type="ECO:0000313" key="2">
    <source>
        <dbReference type="Proteomes" id="UP001519325"/>
    </source>
</evidence>
<name>A0ABS4QDR2_9NOCA</name>
<comment type="caution">
    <text evidence="1">The sequence shown here is derived from an EMBL/GenBank/DDBJ whole genome shotgun (WGS) entry which is preliminary data.</text>
</comment>
<dbReference type="Gene3D" id="1.20.5.190">
    <property type="match status" value="1"/>
</dbReference>
<dbReference type="RefSeq" id="WP_209889094.1">
    <property type="nucleotide sequence ID" value="NZ_JAGGMR010000001.1"/>
</dbReference>
<proteinExistence type="predicted"/>
<organism evidence="1 2">
    <name type="scientific">Nocardia goodfellowii</name>
    <dbReference type="NCBI Taxonomy" id="882446"/>
    <lineage>
        <taxon>Bacteria</taxon>
        <taxon>Bacillati</taxon>
        <taxon>Actinomycetota</taxon>
        <taxon>Actinomycetes</taxon>
        <taxon>Mycobacteriales</taxon>
        <taxon>Nocardiaceae</taxon>
        <taxon>Nocardia</taxon>
    </lineage>
</organism>
<keyword evidence="2" id="KW-1185">Reference proteome</keyword>
<protein>
    <submittedName>
        <fullName evidence="1">Archaellum component FlaC</fullName>
    </submittedName>
</protein>